<gene>
    <name evidence="2" type="primary">AVEN_108806_1</name>
    <name evidence="2" type="ORF">NPIL_249461</name>
</gene>
<accession>A0A8X6MMN9</accession>
<dbReference type="EMBL" id="BMAW01048873">
    <property type="protein sequence ID" value="GFS68229.1"/>
    <property type="molecule type" value="Genomic_DNA"/>
</dbReference>
<sequence>MNEESATVALRKFKLQKNVKTGKEPLTVADLTKLAQRFEETGSPEDRVRSERSSLRQTRSVRATAEMETIASESATGSNSAQEAGRRLDLPPSSIRNILHRVLNQYPSKLQTCHELLPSDTVERENHLRGGLSSKLNKIPLGFLTSCG</sequence>
<organism evidence="2 3">
    <name type="scientific">Nephila pilipes</name>
    <name type="common">Giant wood spider</name>
    <name type="synonym">Nephila maculata</name>
    <dbReference type="NCBI Taxonomy" id="299642"/>
    <lineage>
        <taxon>Eukaryota</taxon>
        <taxon>Metazoa</taxon>
        <taxon>Ecdysozoa</taxon>
        <taxon>Arthropoda</taxon>
        <taxon>Chelicerata</taxon>
        <taxon>Arachnida</taxon>
        <taxon>Araneae</taxon>
        <taxon>Araneomorphae</taxon>
        <taxon>Entelegynae</taxon>
        <taxon>Araneoidea</taxon>
        <taxon>Nephilidae</taxon>
        <taxon>Nephila</taxon>
    </lineage>
</organism>
<name>A0A8X6MMN9_NEPPI</name>
<keyword evidence="3" id="KW-1185">Reference proteome</keyword>
<comment type="caution">
    <text evidence="2">The sequence shown here is derived from an EMBL/GenBank/DDBJ whole genome shotgun (WGS) entry which is preliminary data.</text>
</comment>
<dbReference type="Proteomes" id="UP000887013">
    <property type="component" value="Unassembled WGS sequence"/>
</dbReference>
<feature type="compositionally biased region" description="Polar residues" evidence="1">
    <location>
        <begin position="71"/>
        <end position="82"/>
    </location>
</feature>
<evidence type="ECO:0000313" key="3">
    <source>
        <dbReference type="Proteomes" id="UP000887013"/>
    </source>
</evidence>
<feature type="region of interest" description="Disordered" evidence="1">
    <location>
        <begin position="37"/>
        <end position="89"/>
    </location>
</feature>
<evidence type="ECO:0000256" key="1">
    <source>
        <dbReference type="SAM" id="MobiDB-lite"/>
    </source>
</evidence>
<proteinExistence type="predicted"/>
<reference evidence="2" key="1">
    <citation type="submission" date="2020-08" db="EMBL/GenBank/DDBJ databases">
        <title>Multicomponent nature underlies the extraordinary mechanical properties of spider dragline silk.</title>
        <authorList>
            <person name="Kono N."/>
            <person name="Nakamura H."/>
            <person name="Mori M."/>
            <person name="Yoshida Y."/>
            <person name="Ohtoshi R."/>
            <person name="Malay A.D."/>
            <person name="Moran D.A.P."/>
            <person name="Tomita M."/>
            <person name="Numata K."/>
            <person name="Arakawa K."/>
        </authorList>
    </citation>
    <scope>NUCLEOTIDE SEQUENCE</scope>
</reference>
<dbReference type="AlphaFoldDB" id="A0A8X6MMN9"/>
<protein>
    <submittedName>
        <fullName evidence="2">Uncharacterized protein</fullName>
    </submittedName>
</protein>
<feature type="compositionally biased region" description="Basic and acidic residues" evidence="1">
    <location>
        <begin position="37"/>
        <end position="54"/>
    </location>
</feature>
<evidence type="ECO:0000313" key="2">
    <source>
        <dbReference type="EMBL" id="GFS68229.1"/>
    </source>
</evidence>
<dbReference type="OrthoDB" id="9981685at2759"/>